<evidence type="ECO:0000256" key="9">
    <source>
        <dbReference type="ARBA" id="ARBA00023242"/>
    </source>
</evidence>
<evidence type="ECO:0000256" key="11">
    <source>
        <dbReference type="SAM" id="MobiDB-lite"/>
    </source>
</evidence>
<feature type="compositionally biased region" description="Polar residues" evidence="11">
    <location>
        <begin position="819"/>
        <end position="831"/>
    </location>
</feature>
<feature type="region of interest" description="Disordered" evidence="11">
    <location>
        <begin position="771"/>
        <end position="889"/>
    </location>
</feature>
<keyword evidence="6 10" id="KW-0853">WD repeat</keyword>
<protein>
    <recommendedName>
        <fullName evidence="4">Enhancer of mRNA-decapping protein 4</fullName>
    </recommendedName>
</protein>
<dbReference type="InterPro" id="IPR045152">
    <property type="entry name" value="EDC4-like"/>
</dbReference>
<dbReference type="Ensembl" id="ENSELUT00000026542.3">
    <property type="protein sequence ID" value="ENSELUP00000017043.3"/>
    <property type="gene ID" value="ENSELUG00000016964.3"/>
</dbReference>
<dbReference type="Bgee" id="ENSELUG00000016964">
    <property type="expression patterns" value="Expressed in embryo and 15 other cell types or tissues"/>
</dbReference>
<keyword evidence="15" id="KW-1185">Reference proteome</keyword>
<dbReference type="Gene3D" id="2.130.10.10">
    <property type="entry name" value="YVTN repeat-like/Quinoprotein amine dehydrogenase"/>
    <property type="match status" value="1"/>
</dbReference>
<dbReference type="FunFam" id="2.130.10.10:FF:000138">
    <property type="entry name" value="Enhancer of mRNA-decapping protein 4"/>
    <property type="match status" value="1"/>
</dbReference>
<evidence type="ECO:0000256" key="4">
    <source>
        <dbReference type="ARBA" id="ARBA00015762"/>
    </source>
</evidence>
<dbReference type="Gene3D" id="6.10.140.270">
    <property type="match status" value="1"/>
</dbReference>
<proteinExistence type="inferred from homology"/>
<feature type="region of interest" description="Disordered" evidence="11">
    <location>
        <begin position="661"/>
        <end position="684"/>
    </location>
</feature>
<comment type="subcellular location">
    <subcellularLocation>
        <location evidence="2">Cytoplasm</location>
        <location evidence="2">P-body</location>
    </subcellularLocation>
    <subcellularLocation>
        <location evidence="1">Nucleus</location>
    </subcellularLocation>
</comment>
<feature type="compositionally biased region" description="Polar residues" evidence="11">
    <location>
        <begin position="661"/>
        <end position="681"/>
    </location>
</feature>
<dbReference type="FunFam" id="1.10.220.100:FF:000001">
    <property type="entry name" value="Enhancer of mRNA-decapping protein 4"/>
    <property type="match status" value="1"/>
</dbReference>
<evidence type="ECO:0000259" key="12">
    <source>
        <dbReference type="Pfam" id="PF16529"/>
    </source>
</evidence>
<evidence type="ECO:0000256" key="3">
    <source>
        <dbReference type="ARBA" id="ARBA00009639"/>
    </source>
</evidence>
<feature type="compositionally biased region" description="Low complexity" evidence="11">
    <location>
        <begin position="844"/>
        <end position="853"/>
    </location>
</feature>
<dbReference type="Gene3D" id="1.10.220.100">
    <property type="entry name" value="conserved c-terminal region of ge- 1"/>
    <property type="match status" value="1"/>
</dbReference>
<dbReference type="InterPro" id="IPR049404">
    <property type="entry name" value="EDC4_C"/>
</dbReference>
<dbReference type="InterPro" id="IPR001680">
    <property type="entry name" value="WD40_rpt"/>
</dbReference>
<reference evidence="14" key="4">
    <citation type="submission" date="2025-09" db="UniProtKB">
        <authorList>
            <consortium name="Ensembl"/>
        </authorList>
    </citation>
    <scope>IDENTIFICATION</scope>
</reference>
<feature type="domain" description="Enhancer of mRNA-decapping protein 4 WD40 repeat region" evidence="12">
    <location>
        <begin position="116"/>
        <end position="440"/>
    </location>
</feature>
<dbReference type="InterPro" id="IPR032401">
    <property type="entry name" value="EDC4_WD40"/>
</dbReference>
<dbReference type="Pfam" id="PF21289">
    <property type="entry name" value="EDC4_C"/>
    <property type="match status" value="1"/>
</dbReference>
<dbReference type="Proteomes" id="UP000265140">
    <property type="component" value="Chromosome 19"/>
</dbReference>
<comment type="similarity">
    <text evidence="3">Belongs to the WD repeat EDC4 family.</text>
</comment>
<reference evidence="14" key="2">
    <citation type="submission" date="2020-02" db="EMBL/GenBank/DDBJ databases">
        <title>Esox lucius (northern pike) genome, fEsoLuc1, primary haplotype.</title>
        <authorList>
            <person name="Myers G."/>
            <person name="Karagic N."/>
            <person name="Meyer A."/>
            <person name="Pippel M."/>
            <person name="Reichard M."/>
            <person name="Winkler S."/>
            <person name="Tracey A."/>
            <person name="Sims Y."/>
            <person name="Howe K."/>
            <person name="Rhie A."/>
            <person name="Formenti G."/>
            <person name="Durbin R."/>
            <person name="Fedrigo O."/>
            <person name="Jarvis E.D."/>
        </authorList>
    </citation>
    <scope>NUCLEOTIDE SEQUENCE [LARGE SCALE GENOMIC DNA]</scope>
</reference>
<reference evidence="14" key="3">
    <citation type="submission" date="2025-08" db="UniProtKB">
        <authorList>
            <consortium name="Ensembl"/>
        </authorList>
    </citation>
    <scope>IDENTIFICATION</scope>
</reference>
<gene>
    <name evidence="14" type="primary">EDC4</name>
</gene>
<dbReference type="InterPro" id="IPR015943">
    <property type="entry name" value="WD40/YVTN_repeat-like_dom_sf"/>
</dbReference>
<feature type="repeat" description="WD" evidence="10">
    <location>
        <begin position="294"/>
        <end position="327"/>
    </location>
</feature>
<sequence length="1344" mass="148116">MASNSNIDIEGATQHLRDILKLDRPANNVDSSPCENQRKTSYNGEFNGLLGADILGAGDRSAMAESTGPNSENINSQECQIICLSGDDGSTCIPITSNNVEIVASRDSSIDSKARGSNKVKIQPVAKYDWEHKYYYGNLIAVSNSYLAYAIRGANNQAMIRVLSLGSAERTLLKGFTGAVTDLAFAHLDSTHLGCVDEAGNLVIWRLTCHSSKIHDQVVIHIRRPEDTPLNSNRRLIWCPFIQDDNDENPEEASQNLALLHEDRVEVWDLENLRSNNSTWPVDATDLKEGVITIKGHTERVSEGALSPDGTVLATASHDGYVKFWQIYIEGQDQPRCLHEWQPHNGGPLSCLLFCDNHKKQDPEVPFWRFLITGANQNQELKMWCTVSWTCLQTIRFSPDPFNSSVLPSLKASLDLSAECLILSDVQRKVLYVMELSQDQDKGRAGFTAVSEFLLTHPVLSFGVQDVSHSRLRHTEVLPQDEESESMTAGRFPVAASRAGIQIKLYCVHTKSLQDVQIWFQPNFGTSTSMFLPHSDSNDGYGELGKPSDKESGCGSQNDLCKISALPAPADFLTPSGAAAMPKLMTPDAFMTPSASVTSPASSASSLTIVTAMSSNSESETTPHTLMFPLTYPLRPLQVLSSPNPPLSLDPQVIEPILIQQASPTRARSPDVISSASTAMSQDIPEIASETLQRGLGGVSGADPRDPLPALHADSMASAASALHHLSPRNQNSSDHGHLPLELGAGAGAVEAEQRLSNTPSLLENALSQENAAAGSSDNNVSHPWPAAPDITRETRNSLSRDEMKDRHMSSPYHRRTYHLTQNDSQDASAEQSDHDDEVASLASSSGNCGTRSSSHRLPVKEWKSSPRGSPKLKRKICGNPRGEHSPVNPEAQEELLMLLRNQQRGLEELRQSQLELLQRVTGHMDTVQSFILARVEHVMVSQQEHEQRRMERILTEDHSRNQQLQEHLSQQLAQTLSNTLCTRLDKTLREEMKKTVPPTITKSLEPVTAQMSNTIAAKLTAVEAALKENVSKVVKSKNTTDAIGRAAAEAMQGPIQAAYKDAFQSIVLPVFERGCQSMFQQINDSFKQGTHEYIQQLETHVKNRKQHEQDTRDPMIAQLQQMIDAFQKSTDQLAATVTASVRSEVQHQLHMTVGNLQDSILTQVQRIVKGEVSLAMKEQQAAVTSSIMQAMRSAASTPVPTAHLDYQAQQASILQLLQQGQLNQAFQQALSASDLNLVLYVCETMDSQQVFGQHPCPLIQPVLLSLIQQLSTNLATRTELKISYLEDAVMNLDHGDPVTRDHMSAVLSQVRQKLFQFLQQDPHSTLSKRARRLMMMLQGLVNH</sequence>
<dbReference type="PROSITE" id="PS50294">
    <property type="entry name" value="WD_REPEATS_REGION"/>
    <property type="match status" value="1"/>
</dbReference>
<evidence type="ECO:0000313" key="14">
    <source>
        <dbReference type="Ensembl" id="ENSELUP00000017043.3"/>
    </source>
</evidence>
<evidence type="ECO:0000256" key="7">
    <source>
        <dbReference type="ARBA" id="ARBA00022737"/>
    </source>
</evidence>
<keyword evidence="8" id="KW-0175">Coiled coil</keyword>
<reference evidence="15" key="1">
    <citation type="journal article" date="2014" name="PLoS ONE">
        <title>The genome and linkage map of the northern pike (Esox lucius): conserved synteny revealed between the salmonid sister group and the Neoteleostei.</title>
        <authorList>
            <person name="Rondeau E.B."/>
            <person name="Minkley D.R."/>
            <person name="Leong J.S."/>
            <person name="Messmer A.M."/>
            <person name="Jantzen J.R."/>
            <person name="von Schalburg K.R."/>
            <person name="Lemon C."/>
            <person name="Bird N.H."/>
            <person name="Koop B.F."/>
        </authorList>
    </citation>
    <scope>NUCLEOTIDE SEQUENCE</scope>
</reference>
<evidence type="ECO:0000256" key="1">
    <source>
        <dbReference type="ARBA" id="ARBA00004123"/>
    </source>
</evidence>
<feature type="domain" description="Enhancer of mRNA-decapping protein 4 C-terminal" evidence="13">
    <location>
        <begin position="1214"/>
        <end position="1334"/>
    </location>
</feature>
<dbReference type="Pfam" id="PF16529">
    <property type="entry name" value="Ge1_WD40"/>
    <property type="match status" value="1"/>
</dbReference>
<evidence type="ECO:0000256" key="2">
    <source>
        <dbReference type="ARBA" id="ARBA00004201"/>
    </source>
</evidence>
<keyword evidence="9" id="KW-0539">Nucleus</keyword>
<evidence type="ECO:0000256" key="10">
    <source>
        <dbReference type="PROSITE-ProRule" id="PRU00221"/>
    </source>
</evidence>
<dbReference type="GO" id="GO:0005634">
    <property type="term" value="C:nucleus"/>
    <property type="evidence" value="ECO:0007669"/>
    <property type="project" value="UniProtKB-SubCell"/>
</dbReference>
<evidence type="ECO:0000256" key="5">
    <source>
        <dbReference type="ARBA" id="ARBA00022490"/>
    </source>
</evidence>
<feature type="compositionally biased region" description="Basic and acidic residues" evidence="11">
    <location>
        <begin position="791"/>
        <end position="809"/>
    </location>
</feature>
<dbReference type="InterPro" id="IPR036322">
    <property type="entry name" value="WD40_repeat_dom_sf"/>
</dbReference>
<dbReference type="GO" id="GO:0000932">
    <property type="term" value="C:P-body"/>
    <property type="evidence" value="ECO:0007669"/>
    <property type="project" value="UniProtKB-SubCell"/>
</dbReference>
<name>A0A3P8YKH9_ESOLU</name>
<keyword evidence="7" id="KW-0677">Repeat</keyword>
<evidence type="ECO:0000256" key="6">
    <source>
        <dbReference type="ARBA" id="ARBA00022574"/>
    </source>
</evidence>
<dbReference type="GO" id="GO:0031087">
    <property type="term" value="P:deadenylation-independent decapping of nuclear-transcribed mRNA"/>
    <property type="evidence" value="ECO:0007669"/>
    <property type="project" value="InterPro"/>
</dbReference>
<feature type="compositionally biased region" description="Polar residues" evidence="11">
    <location>
        <begin position="771"/>
        <end position="782"/>
    </location>
</feature>
<dbReference type="SMART" id="SM00320">
    <property type="entry name" value="WD40"/>
    <property type="match status" value="3"/>
</dbReference>
<dbReference type="SUPFAM" id="SSF50978">
    <property type="entry name" value="WD40 repeat-like"/>
    <property type="match status" value="1"/>
</dbReference>
<dbReference type="PANTHER" id="PTHR15598">
    <property type="entry name" value="ENHANCER OF MRNA-DECAPPING PROTEIN 4"/>
    <property type="match status" value="1"/>
</dbReference>
<evidence type="ECO:0000313" key="15">
    <source>
        <dbReference type="Proteomes" id="UP000265140"/>
    </source>
</evidence>
<organism evidence="14 15">
    <name type="scientific">Esox lucius</name>
    <name type="common">Northern pike</name>
    <dbReference type="NCBI Taxonomy" id="8010"/>
    <lineage>
        <taxon>Eukaryota</taxon>
        <taxon>Metazoa</taxon>
        <taxon>Chordata</taxon>
        <taxon>Craniata</taxon>
        <taxon>Vertebrata</taxon>
        <taxon>Euteleostomi</taxon>
        <taxon>Actinopterygii</taxon>
        <taxon>Neopterygii</taxon>
        <taxon>Teleostei</taxon>
        <taxon>Protacanthopterygii</taxon>
        <taxon>Esociformes</taxon>
        <taxon>Esocidae</taxon>
        <taxon>Esox</taxon>
    </lineage>
</organism>
<dbReference type="GeneTree" id="ENSGT00510000047791"/>
<dbReference type="PANTHER" id="PTHR15598:SF5">
    <property type="entry name" value="ENHANCER OF MRNA-DECAPPING PROTEIN 4"/>
    <property type="match status" value="1"/>
</dbReference>
<evidence type="ECO:0000259" key="13">
    <source>
        <dbReference type="Pfam" id="PF21289"/>
    </source>
</evidence>
<accession>A0A3P8YKH9</accession>
<dbReference type="InterPro" id="IPR044938">
    <property type="entry name" value="EDC4_C_sf"/>
</dbReference>
<dbReference type="PROSITE" id="PS50082">
    <property type="entry name" value="WD_REPEATS_2"/>
    <property type="match status" value="1"/>
</dbReference>
<evidence type="ECO:0000256" key="8">
    <source>
        <dbReference type="ARBA" id="ARBA00023054"/>
    </source>
</evidence>
<keyword evidence="5" id="KW-0963">Cytoplasm</keyword>